<dbReference type="InParanoid" id="W7XL68"/>
<feature type="transmembrane region" description="Helical" evidence="1">
    <location>
        <begin position="20"/>
        <end position="39"/>
    </location>
</feature>
<name>W7XL68_TETTS</name>
<proteinExistence type="predicted"/>
<keyword evidence="1 2" id="KW-0812">Transmembrane</keyword>
<feature type="transmembrane region" description="Helical" evidence="1">
    <location>
        <begin position="138"/>
        <end position="159"/>
    </location>
</feature>
<gene>
    <name evidence="2" type="ORF">TTHERM_000112348</name>
</gene>
<evidence type="ECO:0000256" key="1">
    <source>
        <dbReference type="SAM" id="Phobius"/>
    </source>
</evidence>
<accession>W7XL68</accession>
<feature type="transmembrane region" description="Helical" evidence="1">
    <location>
        <begin position="97"/>
        <end position="117"/>
    </location>
</feature>
<dbReference type="AlphaFoldDB" id="W7XL68"/>
<dbReference type="EMBL" id="GG662798">
    <property type="protein sequence ID" value="EWS75764.1"/>
    <property type="molecule type" value="Genomic_DNA"/>
</dbReference>
<evidence type="ECO:0000313" key="3">
    <source>
        <dbReference type="Proteomes" id="UP000009168"/>
    </source>
</evidence>
<protein>
    <submittedName>
        <fullName evidence="2">Transmembrane protein, putative</fullName>
    </submittedName>
</protein>
<dbReference type="KEGG" id="tet:TTHERM_000112348"/>
<keyword evidence="3" id="KW-1185">Reference proteome</keyword>
<reference evidence="3" key="1">
    <citation type="journal article" date="2006" name="PLoS Biol.">
        <title>Macronuclear genome sequence of the ciliate Tetrahymena thermophila, a model eukaryote.</title>
        <authorList>
            <person name="Eisen J.A."/>
            <person name="Coyne R.S."/>
            <person name="Wu M."/>
            <person name="Wu D."/>
            <person name="Thiagarajan M."/>
            <person name="Wortman J.R."/>
            <person name="Badger J.H."/>
            <person name="Ren Q."/>
            <person name="Amedeo P."/>
            <person name="Jones K.M."/>
            <person name="Tallon L.J."/>
            <person name="Delcher A.L."/>
            <person name="Salzberg S.L."/>
            <person name="Silva J.C."/>
            <person name="Haas B.J."/>
            <person name="Majoros W.H."/>
            <person name="Farzad M."/>
            <person name="Carlton J.M."/>
            <person name="Smith R.K. Jr."/>
            <person name="Garg J."/>
            <person name="Pearlman R.E."/>
            <person name="Karrer K.M."/>
            <person name="Sun L."/>
            <person name="Manning G."/>
            <person name="Elde N.C."/>
            <person name="Turkewitz A.P."/>
            <person name="Asai D.J."/>
            <person name="Wilkes D.E."/>
            <person name="Wang Y."/>
            <person name="Cai H."/>
            <person name="Collins K."/>
            <person name="Stewart B.A."/>
            <person name="Lee S.R."/>
            <person name="Wilamowska K."/>
            <person name="Weinberg Z."/>
            <person name="Ruzzo W.L."/>
            <person name="Wloga D."/>
            <person name="Gaertig J."/>
            <person name="Frankel J."/>
            <person name="Tsao C.-C."/>
            <person name="Gorovsky M.A."/>
            <person name="Keeling P.J."/>
            <person name="Waller R.F."/>
            <person name="Patron N.J."/>
            <person name="Cherry J.M."/>
            <person name="Stover N.A."/>
            <person name="Krieger C.J."/>
            <person name="del Toro C."/>
            <person name="Ryder H.F."/>
            <person name="Williamson S.C."/>
            <person name="Barbeau R.A."/>
            <person name="Hamilton E.P."/>
            <person name="Orias E."/>
        </authorList>
    </citation>
    <scope>NUCLEOTIDE SEQUENCE [LARGE SCALE GENOMIC DNA]</scope>
    <source>
        <strain evidence="3">SB210</strain>
    </source>
</reference>
<dbReference type="Proteomes" id="UP000009168">
    <property type="component" value="Unassembled WGS sequence"/>
</dbReference>
<keyword evidence="1" id="KW-0472">Membrane</keyword>
<dbReference type="RefSeq" id="XP_012651686.1">
    <property type="nucleotide sequence ID" value="XM_012796232.1"/>
</dbReference>
<evidence type="ECO:0000313" key="2">
    <source>
        <dbReference type="EMBL" id="EWS75764.1"/>
    </source>
</evidence>
<keyword evidence="1" id="KW-1133">Transmembrane helix</keyword>
<organism evidence="2 3">
    <name type="scientific">Tetrahymena thermophila (strain SB210)</name>
    <dbReference type="NCBI Taxonomy" id="312017"/>
    <lineage>
        <taxon>Eukaryota</taxon>
        <taxon>Sar</taxon>
        <taxon>Alveolata</taxon>
        <taxon>Ciliophora</taxon>
        <taxon>Intramacronucleata</taxon>
        <taxon>Oligohymenophorea</taxon>
        <taxon>Hymenostomatida</taxon>
        <taxon>Tetrahymenina</taxon>
        <taxon>Tetrahymenidae</taxon>
        <taxon>Tetrahymena</taxon>
    </lineage>
</organism>
<dbReference type="GeneID" id="24437330"/>
<sequence length="173" mass="21102">MIIKLTKQQLIIKSFQFNLLYYSFFIFWPFIYFIVYKSLKNLIISKYFLLILTKFNTIKYPEFNLLFDQDHPLFHINLFCQLFCNLYQAQSILAEPYQWLLLIFNILLTFNSSYQLLQKNQLKYNDYLCIFLQKGSMLPRNIAMLFKIGLFHHIFYLYLSSNLLFQSFYMLCV</sequence>